<reference evidence="1 2" key="1">
    <citation type="submission" date="2016-10" db="EMBL/GenBank/DDBJ databases">
        <authorList>
            <person name="de Groot N.N."/>
        </authorList>
    </citation>
    <scope>NUCLEOTIDE SEQUENCE [LARGE SCALE GENOMIC DNA]</scope>
    <source>
        <strain evidence="1 2">DSM 22900</strain>
    </source>
</reference>
<evidence type="ECO:0000313" key="1">
    <source>
        <dbReference type="EMBL" id="SFC76626.1"/>
    </source>
</evidence>
<proteinExistence type="predicted"/>
<dbReference type="Proteomes" id="UP000199577">
    <property type="component" value="Unassembled WGS sequence"/>
</dbReference>
<keyword evidence="2" id="KW-1185">Reference proteome</keyword>
<dbReference type="STRING" id="623281.SAMN05421747_1246"/>
<dbReference type="EMBL" id="FOLL01000024">
    <property type="protein sequence ID" value="SFC76626.1"/>
    <property type="molecule type" value="Genomic_DNA"/>
</dbReference>
<organism evidence="1 2">
    <name type="scientific">Parapedobacter composti</name>
    <dbReference type="NCBI Taxonomy" id="623281"/>
    <lineage>
        <taxon>Bacteria</taxon>
        <taxon>Pseudomonadati</taxon>
        <taxon>Bacteroidota</taxon>
        <taxon>Sphingobacteriia</taxon>
        <taxon>Sphingobacteriales</taxon>
        <taxon>Sphingobacteriaceae</taxon>
        <taxon>Parapedobacter</taxon>
    </lineage>
</organism>
<name>A0A1I1LUM0_9SPHI</name>
<accession>A0A1I1LUM0</accession>
<evidence type="ECO:0000313" key="2">
    <source>
        <dbReference type="Proteomes" id="UP000199577"/>
    </source>
</evidence>
<protein>
    <submittedName>
        <fullName evidence="1">Uncharacterized protein</fullName>
    </submittedName>
</protein>
<gene>
    <name evidence="1" type="ORF">SAMN05421747_1246</name>
</gene>
<sequence>MQIQSREGFGFEEFIDELFLLKYGVDDYIPIRRNKDQGNDGTVLPEQKIIACYAPRKYSKADFETKVLGATNKEGDFEKYQKNWKDKYPNWEMYVNHEVSPDQLNIIQSLDGTTSIKGIDQLLNIIDELVSSKKRKLAVYLGIENFFIQDYIQDIINDLLNASGEEDKALHFDKKTLVPPQKKIELNFEQEDWDGMNSEMMLVMEEFNTITNILSGYNDDEINTLKRRVINDYNKLSGSFKERLYNLTDQYTREYGNIKDDEYVKCVKSILLYMFEQCLIGRKTDSEL</sequence>
<dbReference type="AlphaFoldDB" id="A0A1I1LUM0"/>